<organism evidence="11 12">
    <name type="scientific">Klebsiella pneumoniae</name>
    <dbReference type="NCBI Taxonomy" id="573"/>
    <lineage>
        <taxon>Bacteria</taxon>
        <taxon>Pseudomonadati</taxon>
        <taxon>Pseudomonadota</taxon>
        <taxon>Gammaproteobacteria</taxon>
        <taxon>Enterobacterales</taxon>
        <taxon>Enterobacteriaceae</taxon>
        <taxon>Klebsiella/Raoultella group</taxon>
        <taxon>Klebsiella</taxon>
        <taxon>Klebsiella pneumoniae complex</taxon>
    </lineage>
</organism>
<dbReference type="EMBL" id="UGLB01000003">
    <property type="protein sequence ID" value="STT49630.1"/>
    <property type="molecule type" value="Genomic_DNA"/>
</dbReference>
<dbReference type="GO" id="GO:0015833">
    <property type="term" value="P:peptide transport"/>
    <property type="evidence" value="ECO:0007669"/>
    <property type="project" value="InterPro"/>
</dbReference>
<evidence type="ECO:0000256" key="1">
    <source>
        <dbReference type="ARBA" id="ARBA00004417"/>
    </source>
</evidence>
<evidence type="ECO:0000256" key="5">
    <source>
        <dbReference type="ARBA" id="ARBA00022737"/>
    </source>
</evidence>
<dbReference type="Gene3D" id="3.40.50.300">
    <property type="entry name" value="P-loop containing nucleotide triphosphate hydrolases"/>
    <property type="match status" value="1"/>
</dbReference>
<keyword evidence="7 11" id="KW-0067">ATP-binding</keyword>
<name>A0A377W475_KLEPN</name>
<evidence type="ECO:0000256" key="9">
    <source>
        <dbReference type="ARBA" id="ARBA00023136"/>
    </source>
</evidence>
<reference evidence="11 12" key="1">
    <citation type="submission" date="2018-06" db="EMBL/GenBank/DDBJ databases">
        <authorList>
            <consortium name="Pathogen Informatics"/>
            <person name="Doyle S."/>
        </authorList>
    </citation>
    <scope>NUCLEOTIDE SEQUENCE [LARGE SCALE GENOMIC DNA]</scope>
    <source>
        <strain evidence="11 12">NCTC9637</strain>
    </source>
</reference>
<dbReference type="InterPro" id="IPR027417">
    <property type="entry name" value="P-loop_NTPase"/>
</dbReference>
<keyword evidence="2" id="KW-0813">Transport</keyword>
<accession>A0A377W475</accession>
<evidence type="ECO:0000313" key="12">
    <source>
        <dbReference type="Proteomes" id="UP000255099"/>
    </source>
</evidence>
<proteinExistence type="predicted"/>
<evidence type="ECO:0000256" key="8">
    <source>
        <dbReference type="ARBA" id="ARBA00022967"/>
    </source>
</evidence>
<evidence type="ECO:0000256" key="3">
    <source>
        <dbReference type="ARBA" id="ARBA00022475"/>
    </source>
</evidence>
<keyword evidence="4" id="KW-0997">Cell inner membrane</keyword>
<evidence type="ECO:0000313" key="11">
    <source>
        <dbReference type="EMBL" id="STT49630.1"/>
    </source>
</evidence>
<keyword evidence="6" id="KW-0547">Nucleotide-binding</keyword>
<feature type="domain" description="Oligopeptide/dipeptide ABC transporter C-terminal" evidence="10">
    <location>
        <begin position="22"/>
        <end position="57"/>
    </location>
</feature>
<dbReference type="GO" id="GO:0005524">
    <property type="term" value="F:ATP binding"/>
    <property type="evidence" value="ECO:0007669"/>
    <property type="project" value="UniProtKB-KW"/>
</dbReference>
<keyword evidence="9" id="KW-0472">Membrane</keyword>
<dbReference type="InterPro" id="IPR050319">
    <property type="entry name" value="ABC_transp_ATP-bind"/>
</dbReference>
<keyword evidence="5" id="KW-0677">Repeat</keyword>
<dbReference type="InterPro" id="IPR013563">
    <property type="entry name" value="Oligopep_ABC_C"/>
</dbReference>
<keyword evidence="3" id="KW-1003">Cell membrane</keyword>
<dbReference type="GO" id="GO:0016787">
    <property type="term" value="F:hydrolase activity"/>
    <property type="evidence" value="ECO:0007669"/>
    <property type="project" value="UniProtKB-KW"/>
</dbReference>
<evidence type="ECO:0000256" key="4">
    <source>
        <dbReference type="ARBA" id="ARBA00022519"/>
    </source>
</evidence>
<keyword evidence="8" id="KW-1278">Translocase</keyword>
<dbReference type="NCBIfam" id="TIGR01727">
    <property type="entry name" value="oligo_HPY"/>
    <property type="match status" value="1"/>
</dbReference>
<dbReference type="AlphaFoldDB" id="A0A377W475"/>
<evidence type="ECO:0000256" key="7">
    <source>
        <dbReference type="ARBA" id="ARBA00022840"/>
    </source>
</evidence>
<gene>
    <name evidence="11" type="primary">gsiA_18</name>
    <name evidence="11" type="ORF">NCTC9637_04592</name>
</gene>
<evidence type="ECO:0000256" key="2">
    <source>
        <dbReference type="ARBA" id="ARBA00022448"/>
    </source>
</evidence>
<evidence type="ECO:0000256" key="6">
    <source>
        <dbReference type="ARBA" id="ARBA00022741"/>
    </source>
</evidence>
<dbReference type="GO" id="GO:0005886">
    <property type="term" value="C:plasma membrane"/>
    <property type="evidence" value="ECO:0007669"/>
    <property type="project" value="UniProtKB-SubCell"/>
</dbReference>
<dbReference type="PANTHER" id="PTHR43776:SF15">
    <property type="entry name" value="GLUTATHIONE IMPORT ATP-BINDING PROTEIN GSIA"/>
    <property type="match status" value="1"/>
</dbReference>
<comment type="subcellular location">
    <subcellularLocation>
        <location evidence="1">Cell inner membrane</location>
        <topology evidence="1">Peripheral membrane protein</topology>
    </subcellularLocation>
</comment>
<dbReference type="PANTHER" id="PTHR43776">
    <property type="entry name" value="TRANSPORT ATP-BINDING PROTEIN"/>
    <property type="match status" value="1"/>
</dbReference>
<sequence>MIWRWWSASATAWPVMYRGRIVEIGPRRAVFENPQHPYTRKLMAAVPVADPGHRHPQRVLLSDDVPGNIYKRGEEIASVPLQQVGPGHFVARESADVLGRT</sequence>
<dbReference type="Pfam" id="PF08352">
    <property type="entry name" value="oligo_HPY"/>
    <property type="match status" value="1"/>
</dbReference>
<dbReference type="EC" id="3.6.3.-" evidence="11"/>
<protein>
    <submittedName>
        <fullName evidence="11">Dipeptide transport ATP-binding protein DppD</fullName>
        <ecNumber evidence="11">3.6.3.-</ecNumber>
    </submittedName>
</protein>
<dbReference type="Proteomes" id="UP000255099">
    <property type="component" value="Unassembled WGS sequence"/>
</dbReference>
<evidence type="ECO:0000259" key="10">
    <source>
        <dbReference type="Pfam" id="PF08352"/>
    </source>
</evidence>
<keyword evidence="11" id="KW-0378">Hydrolase</keyword>